<dbReference type="Proteomes" id="UP000243629">
    <property type="component" value="Unassembled WGS sequence"/>
</dbReference>
<dbReference type="EC" id="3.6.1.-" evidence="9"/>
<feature type="site" description="Important for substrate specificity" evidence="9">
    <location>
        <position position="154"/>
    </location>
</feature>
<evidence type="ECO:0000256" key="9">
    <source>
        <dbReference type="HAMAP-Rule" id="MF_00528"/>
    </source>
</evidence>
<dbReference type="PANTHER" id="PTHR43213:SF10">
    <property type="entry name" value="7-METHYL-GTP PYROPHOSPHATASE"/>
    <property type="match status" value="1"/>
</dbReference>
<sequence length="192" mass="21184">MPALLLASSSPWRRQLLERLRVPFECASPDIDESPLAGENPEQLCLRLAEGKALALAAEYPNHLIIGSDQVLLLDGQPVSKPGTAEGAFEQLRRCSGRRISFYTALVLLNTASGRLQRHCEPFHVHFRELDDARIRRYIALEQPWDCAGSFRVEGLGISLFSALEGRDPNSLIGLPLIALCDMLAEEGVIIP</sequence>
<evidence type="ECO:0000256" key="6">
    <source>
        <dbReference type="ARBA" id="ARBA00053369"/>
    </source>
</evidence>
<evidence type="ECO:0000256" key="5">
    <source>
        <dbReference type="ARBA" id="ARBA00050213"/>
    </source>
</evidence>
<comment type="similarity">
    <text evidence="7 9">Belongs to the Maf family. YceF subfamily.</text>
</comment>
<dbReference type="GO" id="GO:0009117">
    <property type="term" value="P:nucleotide metabolic process"/>
    <property type="evidence" value="ECO:0007669"/>
    <property type="project" value="UniProtKB-KW"/>
</dbReference>
<evidence type="ECO:0000256" key="8">
    <source>
        <dbReference type="ARBA" id="ARBA00068163"/>
    </source>
</evidence>
<dbReference type="CDD" id="cd00555">
    <property type="entry name" value="Maf"/>
    <property type="match status" value="1"/>
</dbReference>
<dbReference type="Gene3D" id="3.90.950.10">
    <property type="match status" value="1"/>
</dbReference>
<dbReference type="GO" id="GO:0047429">
    <property type="term" value="F:nucleoside triphosphate diphosphatase activity"/>
    <property type="evidence" value="ECO:0007669"/>
    <property type="project" value="InterPro"/>
</dbReference>
<dbReference type="FunFam" id="3.90.950.10:FF:000005">
    <property type="entry name" value="7-methyl-GTP pyrophosphatase"/>
    <property type="match status" value="1"/>
</dbReference>
<comment type="function">
    <text evidence="6 9">Nucleoside triphosphate pyrophosphatase that hydrolyzes 7-methyl-GTP (m(7)GTP). May have a dual role in cell division arrest and in preventing the incorporation of modified nucleotides into cellular nucleic acids.</text>
</comment>
<evidence type="ECO:0000256" key="3">
    <source>
        <dbReference type="ARBA" id="ARBA00022801"/>
    </source>
</evidence>
<comment type="caution">
    <text evidence="9">Lacks conserved residue(s) required for the propagation of feature annotation.</text>
</comment>
<dbReference type="InterPro" id="IPR003697">
    <property type="entry name" value="Maf-like"/>
</dbReference>
<dbReference type="GO" id="GO:0005737">
    <property type="term" value="C:cytoplasm"/>
    <property type="evidence" value="ECO:0007669"/>
    <property type="project" value="UniProtKB-SubCell"/>
</dbReference>
<evidence type="ECO:0000313" key="11">
    <source>
        <dbReference type="Proteomes" id="UP000243629"/>
    </source>
</evidence>
<dbReference type="STRING" id="1720063.SAMN05216217_104116"/>
<organism evidence="10 11">
    <name type="scientific">Halopseudomonas yangmingensis</name>
    <dbReference type="NCBI Taxonomy" id="1720063"/>
    <lineage>
        <taxon>Bacteria</taxon>
        <taxon>Pseudomonadati</taxon>
        <taxon>Pseudomonadota</taxon>
        <taxon>Gammaproteobacteria</taxon>
        <taxon>Pseudomonadales</taxon>
        <taxon>Pseudomonadaceae</taxon>
        <taxon>Halopseudomonas</taxon>
    </lineage>
</organism>
<dbReference type="Pfam" id="PF02545">
    <property type="entry name" value="Maf"/>
    <property type="match status" value="1"/>
</dbReference>
<dbReference type="NCBIfam" id="TIGR00172">
    <property type="entry name" value="maf"/>
    <property type="match status" value="1"/>
</dbReference>
<name>A0A1I4QE47_9GAMM</name>
<keyword evidence="4 9" id="KW-0546">Nucleotide metabolism</keyword>
<feature type="site" description="Important for substrate specificity" evidence="9">
    <location>
        <position position="70"/>
    </location>
</feature>
<dbReference type="InterPro" id="IPR029001">
    <property type="entry name" value="ITPase-like_fam"/>
</dbReference>
<keyword evidence="2 9" id="KW-0963">Cytoplasm</keyword>
<feature type="active site" description="Proton acceptor" evidence="9">
    <location>
        <position position="69"/>
    </location>
</feature>
<evidence type="ECO:0000256" key="1">
    <source>
        <dbReference type="ARBA" id="ARBA00004496"/>
    </source>
</evidence>
<accession>A0A1I4QE47</accession>
<dbReference type="AlphaFoldDB" id="A0A1I4QE47"/>
<evidence type="ECO:0000313" key="10">
    <source>
        <dbReference type="EMBL" id="SFM38287.1"/>
    </source>
</evidence>
<protein>
    <recommendedName>
        <fullName evidence="8 9">7-methyl-GTP pyrophosphatase</fullName>
        <shortName evidence="9">m(7)GTP pyrophosphatase</shortName>
        <ecNumber evidence="9">3.6.1.-</ecNumber>
    </recommendedName>
</protein>
<evidence type="ECO:0000256" key="4">
    <source>
        <dbReference type="ARBA" id="ARBA00023080"/>
    </source>
</evidence>
<comment type="subcellular location">
    <subcellularLocation>
        <location evidence="1 9">Cytoplasm</location>
    </subcellularLocation>
</comment>
<dbReference type="HAMAP" id="MF_00528">
    <property type="entry name" value="Maf"/>
    <property type="match status" value="1"/>
</dbReference>
<comment type="cofactor">
    <cofactor evidence="9">
        <name>a divalent metal cation</name>
        <dbReference type="ChEBI" id="CHEBI:60240"/>
    </cofactor>
</comment>
<feature type="site" description="Important for substrate specificity" evidence="9">
    <location>
        <position position="12"/>
    </location>
</feature>
<dbReference type="SUPFAM" id="SSF52972">
    <property type="entry name" value="ITPase-like"/>
    <property type="match status" value="1"/>
</dbReference>
<dbReference type="EMBL" id="FOUI01000004">
    <property type="protein sequence ID" value="SFM38287.1"/>
    <property type="molecule type" value="Genomic_DNA"/>
</dbReference>
<keyword evidence="11" id="KW-1185">Reference proteome</keyword>
<dbReference type="PANTHER" id="PTHR43213">
    <property type="entry name" value="BIFUNCTIONAL DTTP/UTP PYROPHOSPHATASE/METHYLTRANSFERASE PROTEIN-RELATED"/>
    <property type="match status" value="1"/>
</dbReference>
<reference evidence="11" key="1">
    <citation type="submission" date="2016-10" db="EMBL/GenBank/DDBJ databases">
        <authorList>
            <person name="Varghese N."/>
            <person name="Submissions S."/>
        </authorList>
    </citation>
    <scope>NUCLEOTIDE SEQUENCE [LARGE SCALE GENOMIC DNA]</scope>
    <source>
        <strain evidence="11">DSM 24213</strain>
    </source>
</reference>
<keyword evidence="3 9" id="KW-0378">Hydrolase</keyword>
<dbReference type="OrthoDB" id="9813694at2"/>
<dbReference type="PIRSF" id="PIRSF006305">
    <property type="entry name" value="Maf"/>
    <property type="match status" value="1"/>
</dbReference>
<evidence type="ECO:0000256" key="7">
    <source>
        <dbReference type="ARBA" id="ARBA00060749"/>
    </source>
</evidence>
<proteinExistence type="inferred from homology"/>
<gene>
    <name evidence="10" type="ORF">SAMN05216217_104116</name>
</gene>
<comment type="catalytic activity">
    <reaction evidence="5 9">
        <text>N(7)-methyl-GTP + H2O = N(7)-methyl-GMP + diphosphate + H(+)</text>
        <dbReference type="Rhea" id="RHEA:58744"/>
        <dbReference type="ChEBI" id="CHEBI:15377"/>
        <dbReference type="ChEBI" id="CHEBI:15378"/>
        <dbReference type="ChEBI" id="CHEBI:33019"/>
        <dbReference type="ChEBI" id="CHEBI:58285"/>
        <dbReference type="ChEBI" id="CHEBI:87133"/>
    </reaction>
</comment>
<evidence type="ECO:0000256" key="2">
    <source>
        <dbReference type="ARBA" id="ARBA00022490"/>
    </source>
</evidence>
<dbReference type="RefSeq" id="WP_093473961.1">
    <property type="nucleotide sequence ID" value="NZ_FOUI01000004.1"/>
</dbReference>